<keyword evidence="1" id="KW-0472">Membrane</keyword>
<proteinExistence type="predicted"/>
<keyword evidence="1" id="KW-1133">Transmembrane helix</keyword>
<evidence type="ECO:0000256" key="1">
    <source>
        <dbReference type="SAM" id="Phobius"/>
    </source>
</evidence>
<feature type="transmembrane region" description="Helical" evidence="1">
    <location>
        <begin position="15"/>
        <end position="34"/>
    </location>
</feature>
<dbReference type="Proteomes" id="UP000236752">
    <property type="component" value="Unassembled WGS sequence"/>
</dbReference>
<keyword evidence="3" id="KW-1185">Reference proteome</keyword>
<dbReference type="AlphaFoldDB" id="A0A1H5WK53"/>
<protein>
    <submittedName>
        <fullName evidence="2">Uncharacterized protein</fullName>
    </submittedName>
</protein>
<sequence>MSAHETNSSNSNSGLAFIVGALVVAVAVLGWAFFSGAETGSSSDDVTISIEGAGEAAQEAGQAVEGAVEDATN</sequence>
<gene>
    <name evidence="2" type="ORF">SAMN04488045_1470</name>
</gene>
<reference evidence="2 3" key="1">
    <citation type="submission" date="2016-10" db="EMBL/GenBank/DDBJ databases">
        <authorList>
            <person name="de Groot N.N."/>
        </authorList>
    </citation>
    <scope>NUCLEOTIDE SEQUENCE [LARGE SCALE GENOMIC DNA]</scope>
    <source>
        <strain evidence="2 3">DSM 26915</strain>
    </source>
</reference>
<accession>A0A1H5WK53</accession>
<dbReference type="RefSeq" id="WP_103909809.1">
    <property type="nucleotide sequence ID" value="NZ_FNUZ01000002.1"/>
</dbReference>
<keyword evidence="1" id="KW-0812">Transmembrane</keyword>
<evidence type="ECO:0000313" key="3">
    <source>
        <dbReference type="Proteomes" id="UP000236752"/>
    </source>
</evidence>
<dbReference type="EMBL" id="FNUZ01000002">
    <property type="protein sequence ID" value="SEF99743.1"/>
    <property type="molecule type" value="Genomic_DNA"/>
</dbReference>
<organism evidence="2 3">
    <name type="scientific">Thalassococcus halodurans</name>
    <dbReference type="NCBI Taxonomy" id="373675"/>
    <lineage>
        <taxon>Bacteria</taxon>
        <taxon>Pseudomonadati</taxon>
        <taxon>Pseudomonadota</taxon>
        <taxon>Alphaproteobacteria</taxon>
        <taxon>Rhodobacterales</taxon>
        <taxon>Roseobacteraceae</taxon>
        <taxon>Thalassococcus</taxon>
    </lineage>
</organism>
<evidence type="ECO:0000313" key="2">
    <source>
        <dbReference type="EMBL" id="SEF99743.1"/>
    </source>
</evidence>
<name>A0A1H5WK53_9RHOB</name>